<keyword evidence="4" id="KW-1185">Reference proteome</keyword>
<dbReference type="Proteomes" id="UP000326831">
    <property type="component" value="Chromosome"/>
</dbReference>
<dbReference type="InterPro" id="IPR028994">
    <property type="entry name" value="Integrin_alpha_N"/>
</dbReference>
<dbReference type="Gene3D" id="2.40.128.340">
    <property type="match status" value="2"/>
</dbReference>
<reference evidence="3 4" key="1">
    <citation type="submission" date="2017-09" db="EMBL/GenBank/DDBJ databases">
        <authorList>
            <person name="Lee N."/>
            <person name="Cho B.-K."/>
        </authorList>
    </citation>
    <scope>NUCLEOTIDE SEQUENCE [LARGE SCALE GENOMIC DNA]</scope>
    <source>
        <strain evidence="3 4">ATCC 27467</strain>
    </source>
</reference>
<organism evidence="3 4">
    <name type="scientific">Streptomyces subrutilus</name>
    <dbReference type="NCBI Taxonomy" id="36818"/>
    <lineage>
        <taxon>Bacteria</taxon>
        <taxon>Bacillati</taxon>
        <taxon>Actinomycetota</taxon>
        <taxon>Actinomycetes</taxon>
        <taxon>Kitasatosporales</taxon>
        <taxon>Streptomycetaceae</taxon>
        <taxon>Streptomyces</taxon>
    </lineage>
</organism>
<dbReference type="InterPro" id="IPR013517">
    <property type="entry name" value="FG-GAP"/>
</dbReference>
<gene>
    <name evidence="3" type="ORF">CP968_13005</name>
</gene>
<dbReference type="KEGG" id="ssub:CP968_13005"/>
<evidence type="ECO:0000256" key="1">
    <source>
        <dbReference type="ARBA" id="ARBA00022729"/>
    </source>
</evidence>
<dbReference type="AlphaFoldDB" id="A0A5P2UNB1"/>
<dbReference type="OrthoDB" id="4332189at2"/>
<protein>
    <recommendedName>
        <fullName evidence="5">VCBS repeat-containing protein</fullName>
    </recommendedName>
</protein>
<sequence>MRQKWFELGAERSCLGYPQSDEDDVAGGPREDFSGGYIRHSRRPTDGTAHLRTELAGDFNGDGRADLATVYDYGGQTSALFTLAGKPDGGSAEDVRGWEAQEGQWYAGSLGRPVSGDTDRDGRDDLAVVYNHAAGSSMAHTFRSRADGGFDSPLKSWQAPAGTW</sequence>
<dbReference type="Pfam" id="PF01839">
    <property type="entry name" value="FG-GAP"/>
    <property type="match status" value="1"/>
</dbReference>
<name>A0A5P2UNB1_9ACTN</name>
<dbReference type="EMBL" id="CP023701">
    <property type="protein sequence ID" value="QEU79101.1"/>
    <property type="molecule type" value="Genomic_DNA"/>
</dbReference>
<evidence type="ECO:0000313" key="3">
    <source>
        <dbReference type="EMBL" id="QEU79101.1"/>
    </source>
</evidence>
<evidence type="ECO:0008006" key="5">
    <source>
        <dbReference type="Google" id="ProtNLM"/>
    </source>
</evidence>
<evidence type="ECO:0000313" key="4">
    <source>
        <dbReference type="Proteomes" id="UP000326831"/>
    </source>
</evidence>
<accession>A0A5P2UNB1</accession>
<proteinExistence type="predicted"/>
<feature type="region of interest" description="Disordered" evidence="2">
    <location>
        <begin position="144"/>
        <end position="164"/>
    </location>
</feature>
<keyword evidence="1" id="KW-0732">Signal</keyword>
<dbReference type="SUPFAM" id="SSF69318">
    <property type="entry name" value="Integrin alpha N-terminal domain"/>
    <property type="match status" value="1"/>
</dbReference>
<evidence type="ECO:0000256" key="2">
    <source>
        <dbReference type="SAM" id="MobiDB-lite"/>
    </source>
</evidence>
<feature type="region of interest" description="Disordered" evidence="2">
    <location>
        <begin position="16"/>
        <end position="45"/>
    </location>
</feature>